<dbReference type="SUPFAM" id="SSF116734">
    <property type="entry name" value="DNA methylase specificity domain"/>
    <property type="match status" value="1"/>
</dbReference>
<dbReference type="GO" id="GO:0004519">
    <property type="term" value="F:endonuclease activity"/>
    <property type="evidence" value="ECO:0007669"/>
    <property type="project" value="UniProtKB-KW"/>
</dbReference>
<keyword evidence="6" id="KW-1185">Reference proteome</keyword>
<proteinExistence type="inferred from homology"/>
<keyword evidence="2" id="KW-0680">Restriction system</keyword>
<comment type="caution">
    <text evidence="5">The sequence shown here is derived from an EMBL/GenBank/DDBJ whole genome shotgun (WGS) entry which is preliminary data.</text>
</comment>
<evidence type="ECO:0000259" key="4">
    <source>
        <dbReference type="Pfam" id="PF01420"/>
    </source>
</evidence>
<dbReference type="RefSeq" id="WP_311535342.1">
    <property type="nucleotide sequence ID" value="NZ_JAVRHQ010000015.1"/>
</dbReference>
<keyword evidence="5" id="KW-0378">Hydrolase</keyword>
<comment type="similarity">
    <text evidence="1">Belongs to the type-I restriction system S methylase family.</text>
</comment>
<accession>A0ABU3CBL8</accession>
<evidence type="ECO:0000256" key="2">
    <source>
        <dbReference type="ARBA" id="ARBA00022747"/>
    </source>
</evidence>
<dbReference type="Proteomes" id="UP001262889">
    <property type="component" value="Unassembled WGS sequence"/>
</dbReference>
<dbReference type="EMBL" id="JAVRHQ010000015">
    <property type="protein sequence ID" value="MDT0643724.1"/>
    <property type="molecule type" value="Genomic_DNA"/>
</dbReference>
<dbReference type="InterPro" id="IPR044946">
    <property type="entry name" value="Restrct_endonuc_typeI_TRD_sf"/>
</dbReference>
<keyword evidence="5" id="KW-0540">Nuclease</keyword>
<reference evidence="5 6" key="1">
    <citation type="submission" date="2023-09" db="EMBL/GenBank/DDBJ databases">
        <authorList>
            <person name="Rey-Velasco X."/>
        </authorList>
    </citation>
    <scope>NUCLEOTIDE SEQUENCE [LARGE SCALE GENOMIC DNA]</scope>
    <source>
        <strain evidence="5 6">F363</strain>
    </source>
</reference>
<dbReference type="InterPro" id="IPR000055">
    <property type="entry name" value="Restrct_endonuc_typeI_TRD"/>
</dbReference>
<sequence>MKVLKIGDIVQVQFGPHLKSNAQGAIKYLLAGHFDENLKLTNFQDSYVLPSPKINKFLLQSNDVILAGKGQRTFAWAYNEDMGPMVPSSLFYLLRALDDIILGEYLAAVLNSDKVQHKLNLIGAGATVTSIPKKELNELEINIPSIEEQRSFLKIYRLFEKDIELTDKLLQEKRNLKRGVVNDLLTNKTKS</sequence>
<keyword evidence="3" id="KW-0238">DNA-binding</keyword>
<evidence type="ECO:0000256" key="1">
    <source>
        <dbReference type="ARBA" id="ARBA00010923"/>
    </source>
</evidence>
<evidence type="ECO:0000256" key="3">
    <source>
        <dbReference type="ARBA" id="ARBA00023125"/>
    </source>
</evidence>
<dbReference type="CDD" id="cd16961">
    <property type="entry name" value="RMtype1_S_TRD-CR_like"/>
    <property type="match status" value="1"/>
</dbReference>
<dbReference type="Pfam" id="PF01420">
    <property type="entry name" value="Methylase_S"/>
    <property type="match status" value="1"/>
</dbReference>
<dbReference type="InterPro" id="IPR052021">
    <property type="entry name" value="Type-I_RS_S_subunit"/>
</dbReference>
<gene>
    <name evidence="5" type="ORF">RM553_12850</name>
</gene>
<dbReference type="PANTHER" id="PTHR30408:SF13">
    <property type="entry name" value="TYPE I RESTRICTION ENZYME HINDI SPECIFICITY SUBUNIT"/>
    <property type="match status" value="1"/>
</dbReference>
<dbReference type="Gene3D" id="3.90.220.20">
    <property type="entry name" value="DNA methylase specificity domains"/>
    <property type="match status" value="1"/>
</dbReference>
<keyword evidence="5" id="KW-0255">Endonuclease</keyword>
<protein>
    <submittedName>
        <fullName evidence="5">Restriction endonuclease subunit S</fullName>
    </submittedName>
</protein>
<name>A0ABU3CBL8_9FLAO</name>
<dbReference type="PANTHER" id="PTHR30408">
    <property type="entry name" value="TYPE-1 RESTRICTION ENZYME ECOKI SPECIFICITY PROTEIN"/>
    <property type="match status" value="1"/>
</dbReference>
<feature type="domain" description="Type I restriction modification DNA specificity" evidence="4">
    <location>
        <begin position="2"/>
        <end position="172"/>
    </location>
</feature>
<evidence type="ECO:0000313" key="5">
    <source>
        <dbReference type="EMBL" id="MDT0643724.1"/>
    </source>
</evidence>
<organism evidence="5 6">
    <name type="scientific">Autumnicola tepida</name>
    <dbReference type="NCBI Taxonomy" id="3075595"/>
    <lineage>
        <taxon>Bacteria</taxon>
        <taxon>Pseudomonadati</taxon>
        <taxon>Bacteroidota</taxon>
        <taxon>Flavobacteriia</taxon>
        <taxon>Flavobacteriales</taxon>
        <taxon>Flavobacteriaceae</taxon>
        <taxon>Autumnicola</taxon>
    </lineage>
</organism>
<evidence type="ECO:0000313" key="6">
    <source>
        <dbReference type="Proteomes" id="UP001262889"/>
    </source>
</evidence>